<name>A0ABV7XDS2_9SPHN</name>
<sequence>MLRWFSTLFLACLAAGAVASPAVAAADDARVVAIGGFDADVGELWAGSDEARRSGLWQDIDAVGRGSMIAHLRATPAKPRQSSASLRETVRRFTEVRHITRSGTRTVNAPKPKRQPLIGLVILGLGVVGVMLFFTYKPRTETAEKSKADRRYMPPGRPALRRQPVAVRPTIPATGLRRFAR</sequence>
<protein>
    <submittedName>
        <fullName evidence="3">Uncharacterized protein</fullName>
    </submittedName>
</protein>
<gene>
    <name evidence="3" type="ORF">ACFOMD_17215</name>
</gene>
<feature type="signal peptide" evidence="2">
    <location>
        <begin position="1"/>
        <end position="24"/>
    </location>
</feature>
<feature type="transmembrane region" description="Helical" evidence="1">
    <location>
        <begin position="117"/>
        <end position="136"/>
    </location>
</feature>
<keyword evidence="1" id="KW-0812">Transmembrane</keyword>
<evidence type="ECO:0000313" key="4">
    <source>
        <dbReference type="Proteomes" id="UP001595615"/>
    </source>
</evidence>
<keyword evidence="1" id="KW-1133">Transmembrane helix</keyword>
<dbReference type="EMBL" id="JBHRXV010000013">
    <property type="protein sequence ID" value="MFC3714312.1"/>
    <property type="molecule type" value="Genomic_DNA"/>
</dbReference>
<comment type="caution">
    <text evidence="3">The sequence shown here is derived from an EMBL/GenBank/DDBJ whole genome shotgun (WGS) entry which is preliminary data.</text>
</comment>
<reference evidence="4" key="1">
    <citation type="journal article" date="2019" name="Int. J. Syst. Evol. Microbiol.">
        <title>The Global Catalogue of Microorganisms (GCM) 10K type strain sequencing project: providing services to taxonomists for standard genome sequencing and annotation.</title>
        <authorList>
            <consortium name="The Broad Institute Genomics Platform"/>
            <consortium name="The Broad Institute Genome Sequencing Center for Infectious Disease"/>
            <person name="Wu L."/>
            <person name="Ma J."/>
        </authorList>
    </citation>
    <scope>NUCLEOTIDE SEQUENCE [LARGE SCALE GENOMIC DNA]</scope>
    <source>
        <strain evidence="4">KCTC 42644</strain>
    </source>
</reference>
<organism evidence="3 4">
    <name type="scientific">Sphingoaurantiacus capsulatus</name>
    <dbReference type="NCBI Taxonomy" id="1771310"/>
    <lineage>
        <taxon>Bacteria</taxon>
        <taxon>Pseudomonadati</taxon>
        <taxon>Pseudomonadota</taxon>
        <taxon>Alphaproteobacteria</taxon>
        <taxon>Sphingomonadales</taxon>
        <taxon>Sphingosinicellaceae</taxon>
        <taxon>Sphingoaurantiacus</taxon>
    </lineage>
</organism>
<proteinExistence type="predicted"/>
<evidence type="ECO:0000256" key="1">
    <source>
        <dbReference type="SAM" id="Phobius"/>
    </source>
</evidence>
<dbReference type="Proteomes" id="UP001595615">
    <property type="component" value="Unassembled WGS sequence"/>
</dbReference>
<evidence type="ECO:0000313" key="3">
    <source>
        <dbReference type="EMBL" id="MFC3714312.1"/>
    </source>
</evidence>
<dbReference type="RefSeq" id="WP_380863678.1">
    <property type="nucleotide sequence ID" value="NZ_JBHRXV010000013.1"/>
</dbReference>
<keyword evidence="2" id="KW-0732">Signal</keyword>
<keyword evidence="4" id="KW-1185">Reference proteome</keyword>
<feature type="chain" id="PRO_5046870655" evidence="2">
    <location>
        <begin position="25"/>
        <end position="181"/>
    </location>
</feature>
<keyword evidence="1" id="KW-0472">Membrane</keyword>
<evidence type="ECO:0000256" key="2">
    <source>
        <dbReference type="SAM" id="SignalP"/>
    </source>
</evidence>
<accession>A0ABV7XDS2</accession>